<dbReference type="InterPro" id="IPR014710">
    <property type="entry name" value="RmlC-like_jellyroll"/>
</dbReference>
<evidence type="ECO:0000256" key="1">
    <source>
        <dbReference type="ARBA" id="ARBA00018719"/>
    </source>
</evidence>
<reference evidence="5 6" key="1">
    <citation type="submission" date="2016-10" db="EMBL/GenBank/DDBJ databases">
        <authorList>
            <person name="de Groot N.N."/>
        </authorList>
    </citation>
    <scope>NUCLEOTIDE SEQUENCE [LARGE SCALE GENOMIC DNA]</scope>
    <source>
        <strain evidence="5 6">GAS522</strain>
    </source>
</reference>
<keyword evidence="2" id="KW-0285">Flavoprotein</keyword>
<dbReference type="CDD" id="cd00038">
    <property type="entry name" value="CAP_ED"/>
    <property type="match status" value="1"/>
</dbReference>
<dbReference type="PRINTS" id="PR00368">
    <property type="entry name" value="FADPNR"/>
</dbReference>
<dbReference type="AlphaFoldDB" id="A0A1M7ATE5"/>
<dbReference type="SUPFAM" id="SSF51206">
    <property type="entry name" value="cAMP-binding domain-like"/>
    <property type="match status" value="1"/>
</dbReference>
<evidence type="ECO:0000259" key="4">
    <source>
        <dbReference type="PROSITE" id="PS50042"/>
    </source>
</evidence>
<feature type="domain" description="Cyclic nucleotide-binding" evidence="4">
    <location>
        <begin position="24"/>
        <end position="144"/>
    </location>
</feature>
<dbReference type="GO" id="GO:0016491">
    <property type="term" value="F:oxidoreductase activity"/>
    <property type="evidence" value="ECO:0007669"/>
    <property type="project" value="UniProtKB-KW"/>
</dbReference>
<dbReference type="InterPro" id="IPR050097">
    <property type="entry name" value="Ferredoxin-NADP_redctase_2"/>
</dbReference>
<dbReference type="Proteomes" id="UP000183208">
    <property type="component" value="Unassembled WGS sequence"/>
</dbReference>
<dbReference type="InterPro" id="IPR036188">
    <property type="entry name" value="FAD/NAD-bd_sf"/>
</dbReference>
<dbReference type="Gene3D" id="3.50.50.60">
    <property type="entry name" value="FAD/NAD(P)-binding domain"/>
    <property type="match status" value="2"/>
</dbReference>
<sequence length="569" mass="59673">MSADTTAGPATGTTSFVFPRHEQTFPTLTPHEIERMRRFGEPRSFKHGEALFETGKPGPGMFVVLSGHVAITQRDGLGHVTPVIDQGPGQFLAEIGQLSGRVALVDGHAEGDVETLLIPPEKLRALLIAEADLGERIMRALVLRRVNLIQGGVGGPVLIGSASLGDMARLQNFLARNGQPHHLIDPAADKDAADLVARYAASRADLPLVVCPDGTVLRNPSETELAMAMGMIGNHAQNKLYDVAVVGSGPAGLATAVYAASEGLSVAVLDARAFGGQAGASARIENYLGFPTGISGQALAGRAFNQAQKFGAEMMIPVAVTSLDCSNHSGAFALATECGQQLRARSIVVASGARYRRPEIENLDAFEGRGVWYWASPIEGRLCADQDVVLVGGGNSAGQAAVFLSGHARKVYLVIRGGGLGASMSRYLIDRIEAAPNIELMFNSEVVAVEGSEDGTLERVRWRSRFAPDDVHTLDIRNLFLFVGADPATGWLAGCGVTLDRGGFVVTGAQSEQNHGRPVPPLETSVPGVFAVGDVRSGSVKRVGGAIGEGAQVVAALHGYLADAMKPAL</sequence>
<dbReference type="SMART" id="SM00100">
    <property type="entry name" value="cNMP"/>
    <property type="match status" value="1"/>
</dbReference>
<evidence type="ECO:0000256" key="3">
    <source>
        <dbReference type="ARBA" id="ARBA00023002"/>
    </source>
</evidence>
<dbReference type="SUPFAM" id="SSF51905">
    <property type="entry name" value="FAD/NAD(P)-binding domain"/>
    <property type="match status" value="1"/>
</dbReference>
<dbReference type="InterPro" id="IPR000595">
    <property type="entry name" value="cNMP-bd_dom"/>
</dbReference>
<organism evidence="5 6">
    <name type="scientific">Bradyrhizobium lablabi</name>
    <dbReference type="NCBI Taxonomy" id="722472"/>
    <lineage>
        <taxon>Bacteria</taxon>
        <taxon>Pseudomonadati</taxon>
        <taxon>Pseudomonadota</taxon>
        <taxon>Alphaproteobacteria</taxon>
        <taxon>Hyphomicrobiales</taxon>
        <taxon>Nitrobacteraceae</taxon>
        <taxon>Bradyrhizobium</taxon>
    </lineage>
</organism>
<evidence type="ECO:0000313" key="5">
    <source>
        <dbReference type="EMBL" id="SED47189.1"/>
    </source>
</evidence>
<dbReference type="OrthoDB" id="9786503at2"/>
<dbReference type="RefSeq" id="WP_074822866.1">
    <property type="nucleotide sequence ID" value="NZ_FNTI01000001.1"/>
</dbReference>
<keyword evidence="3" id="KW-0560">Oxidoreductase</keyword>
<proteinExistence type="predicted"/>
<dbReference type="Pfam" id="PF07992">
    <property type="entry name" value="Pyr_redox_2"/>
    <property type="match status" value="1"/>
</dbReference>
<evidence type="ECO:0000256" key="2">
    <source>
        <dbReference type="ARBA" id="ARBA00022630"/>
    </source>
</evidence>
<name>A0A1M7ATE5_9BRAD</name>
<dbReference type="InterPro" id="IPR018490">
    <property type="entry name" value="cNMP-bd_dom_sf"/>
</dbReference>
<dbReference type="PROSITE" id="PS50042">
    <property type="entry name" value="CNMP_BINDING_3"/>
    <property type="match status" value="1"/>
</dbReference>
<dbReference type="Gene3D" id="2.60.120.10">
    <property type="entry name" value="Jelly Rolls"/>
    <property type="match status" value="1"/>
</dbReference>
<dbReference type="PRINTS" id="PR00469">
    <property type="entry name" value="PNDRDTASEII"/>
</dbReference>
<gene>
    <name evidence="5" type="ORF">SAMN05444171_4197</name>
</gene>
<dbReference type="PANTHER" id="PTHR48105">
    <property type="entry name" value="THIOREDOXIN REDUCTASE 1-RELATED-RELATED"/>
    <property type="match status" value="1"/>
</dbReference>
<dbReference type="EMBL" id="FNTI01000001">
    <property type="protein sequence ID" value="SED47189.1"/>
    <property type="molecule type" value="Genomic_DNA"/>
</dbReference>
<accession>A0A1M7ATE5</accession>
<dbReference type="InterPro" id="IPR023753">
    <property type="entry name" value="FAD/NAD-binding_dom"/>
</dbReference>
<dbReference type="Pfam" id="PF00027">
    <property type="entry name" value="cNMP_binding"/>
    <property type="match status" value="1"/>
</dbReference>
<protein>
    <recommendedName>
        <fullName evidence="1">Thioredoxin reductase</fullName>
    </recommendedName>
</protein>
<evidence type="ECO:0000313" key="6">
    <source>
        <dbReference type="Proteomes" id="UP000183208"/>
    </source>
</evidence>